<comment type="caution">
    <text evidence="1">The sequence shown here is derived from an EMBL/GenBank/DDBJ whole genome shotgun (WGS) entry which is preliminary data.</text>
</comment>
<name>A0ABX2ZJK0_9BACI</name>
<dbReference type="Pfam" id="PF04308">
    <property type="entry name" value="RNaseH_like"/>
    <property type="match status" value="1"/>
</dbReference>
<protein>
    <submittedName>
        <fullName evidence="1">Uncharacterized protein</fullName>
    </submittedName>
</protein>
<evidence type="ECO:0000313" key="1">
    <source>
        <dbReference type="EMBL" id="ODG89888.1"/>
    </source>
</evidence>
<proteinExistence type="predicted"/>
<accession>A0ABX2ZJK0</accession>
<evidence type="ECO:0000313" key="2">
    <source>
        <dbReference type="Proteomes" id="UP000094580"/>
    </source>
</evidence>
<dbReference type="EMBL" id="MDKC01000037">
    <property type="protein sequence ID" value="ODG89888.1"/>
    <property type="molecule type" value="Genomic_DNA"/>
</dbReference>
<organism evidence="1 2">
    <name type="scientific">Gottfriedia luciferensis</name>
    <dbReference type="NCBI Taxonomy" id="178774"/>
    <lineage>
        <taxon>Bacteria</taxon>
        <taxon>Bacillati</taxon>
        <taxon>Bacillota</taxon>
        <taxon>Bacilli</taxon>
        <taxon>Bacillales</taxon>
        <taxon>Bacillaceae</taxon>
        <taxon>Gottfriedia</taxon>
    </lineage>
</organism>
<dbReference type="PANTHER" id="PTHR39961:SF1">
    <property type="entry name" value="DUF458 DOMAIN-CONTAINING PROTEIN"/>
    <property type="match status" value="1"/>
</dbReference>
<keyword evidence="2" id="KW-1185">Reference proteome</keyword>
<dbReference type="Proteomes" id="UP000094580">
    <property type="component" value="Unassembled WGS sequence"/>
</dbReference>
<dbReference type="PANTHER" id="PTHR39961">
    <property type="entry name" value="HYPOTHETICAL CYTOSOLIC PROTEIN"/>
    <property type="match status" value="1"/>
</dbReference>
<sequence length="179" mass="20953">MKREVIYVNKDQYRFYNVSERNMSFDHVVDRLYHFVKSDPNKQYRLSIGTDSQVHSNGTKFITALHLHRVGNGAWGCLHTCWHHKKIRNLKEKIFLETMYSQEIAFLLSPFHLEKIFSPLHENANSNNFSFEIHLDIGTMGLTKEFIQEMTSKVSAMGIIPKIKPDSYTAFSYANKFTK</sequence>
<reference evidence="1 2" key="1">
    <citation type="submission" date="2016-07" db="EMBL/GenBank/DDBJ databases">
        <authorList>
            <person name="Townsley L."/>
            <person name="Shank E.A."/>
        </authorList>
    </citation>
    <scope>NUCLEOTIDE SEQUENCE [LARGE SCALE GENOMIC DNA]</scope>
    <source>
        <strain evidence="1 2">CH01</strain>
    </source>
</reference>
<gene>
    <name evidence="1" type="ORF">BED47_15215</name>
</gene>
<dbReference type="InterPro" id="IPR007405">
    <property type="entry name" value="Phage_KVP40_Orf299"/>
</dbReference>